<sequence length="331" mass="37276">MVNFKTILPVALWATSAVAAPSAYQKPAPPARPYFNWAKTKYLFTFGDSYTQTGFNTSLTQPAPGNPLGNPTYPGWTSANGPAWIDYLTVNYNKTLTLTYNLAYGGATVDSGTVPPWRSDVISLTDQVHDLWNKNYKHPKHPWTAKDSLFGFFIGINDIGNSWWWSNVTDHHAFRGQVIKKYFTLVDELYTAGARNFFFINVPDVARAPLYLAQGDYSVNAVANATDDWNKQVQQNIDALKKKKKDVTAIYYDSNALFKRITNNPAKYGLKNVTGTCDYYEQHAITAPDLKVDGCDSVNEYFWMNSLHPMFPVHKELAKDLANVLVKAKKE</sequence>
<feature type="chain" id="PRO_5041970343" description="Carbohydrate esterase family 16 protein" evidence="2">
    <location>
        <begin position="20"/>
        <end position="331"/>
    </location>
</feature>
<protein>
    <recommendedName>
        <fullName evidence="5">Carbohydrate esterase family 16 protein</fullName>
    </recommendedName>
</protein>
<dbReference type="InterPro" id="IPR001087">
    <property type="entry name" value="GDSL"/>
</dbReference>
<dbReference type="AlphaFoldDB" id="A0AAD5SEM5"/>
<dbReference type="PANTHER" id="PTHR45648">
    <property type="entry name" value="GDSL LIPASE/ACYLHYDROLASE FAMILY PROTEIN (AFU_ORTHOLOGUE AFUA_4G14700)"/>
    <property type="match status" value="1"/>
</dbReference>
<evidence type="ECO:0000313" key="3">
    <source>
        <dbReference type="EMBL" id="KAJ3052629.1"/>
    </source>
</evidence>
<dbReference type="SUPFAM" id="SSF52266">
    <property type="entry name" value="SGNH hydrolase"/>
    <property type="match status" value="1"/>
</dbReference>
<dbReference type="Pfam" id="PF00657">
    <property type="entry name" value="Lipase_GDSL"/>
    <property type="match status" value="1"/>
</dbReference>
<evidence type="ECO:0000313" key="4">
    <source>
        <dbReference type="Proteomes" id="UP001212841"/>
    </source>
</evidence>
<dbReference type="InterPro" id="IPR036514">
    <property type="entry name" value="SGNH_hydro_sf"/>
</dbReference>
<dbReference type="CDD" id="cd01846">
    <property type="entry name" value="fatty_acyltransferase_like"/>
    <property type="match status" value="1"/>
</dbReference>
<dbReference type="InterPro" id="IPR051058">
    <property type="entry name" value="GDSL_Est/Lipase"/>
</dbReference>
<keyword evidence="2" id="KW-0732">Signal</keyword>
<evidence type="ECO:0008006" key="5">
    <source>
        <dbReference type="Google" id="ProtNLM"/>
    </source>
</evidence>
<proteinExistence type="predicted"/>
<dbReference type="PANTHER" id="PTHR45648:SF85">
    <property type="entry name" value="A, PUTATIVE (AFU_ORTHOLOGUE AFUA_2G10760)-RELATED"/>
    <property type="match status" value="1"/>
</dbReference>
<keyword evidence="1" id="KW-0378">Hydrolase</keyword>
<evidence type="ECO:0000256" key="2">
    <source>
        <dbReference type="SAM" id="SignalP"/>
    </source>
</evidence>
<name>A0AAD5SEM5_9FUNG</name>
<dbReference type="Proteomes" id="UP001212841">
    <property type="component" value="Unassembled WGS sequence"/>
</dbReference>
<comment type="caution">
    <text evidence="3">The sequence shown here is derived from an EMBL/GenBank/DDBJ whole genome shotgun (WGS) entry which is preliminary data.</text>
</comment>
<evidence type="ECO:0000256" key="1">
    <source>
        <dbReference type="ARBA" id="ARBA00022801"/>
    </source>
</evidence>
<dbReference type="Gene3D" id="3.40.50.1110">
    <property type="entry name" value="SGNH hydrolase"/>
    <property type="match status" value="1"/>
</dbReference>
<organism evidence="3 4">
    <name type="scientific">Rhizophlyctis rosea</name>
    <dbReference type="NCBI Taxonomy" id="64517"/>
    <lineage>
        <taxon>Eukaryota</taxon>
        <taxon>Fungi</taxon>
        <taxon>Fungi incertae sedis</taxon>
        <taxon>Chytridiomycota</taxon>
        <taxon>Chytridiomycota incertae sedis</taxon>
        <taxon>Chytridiomycetes</taxon>
        <taxon>Rhizophlyctidales</taxon>
        <taxon>Rhizophlyctidaceae</taxon>
        <taxon>Rhizophlyctis</taxon>
    </lineage>
</organism>
<feature type="signal peptide" evidence="2">
    <location>
        <begin position="1"/>
        <end position="19"/>
    </location>
</feature>
<dbReference type="GO" id="GO:0016788">
    <property type="term" value="F:hydrolase activity, acting on ester bonds"/>
    <property type="evidence" value="ECO:0007669"/>
    <property type="project" value="InterPro"/>
</dbReference>
<gene>
    <name evidence="3" type="ORF">HK097_005940</name>
</gene>
<reference evidence="3" key="1">
    <citation type="submission" date="2020-05" db="EMBL/GenBank/DDBJ databases">
        <title>Phylogenomic resolution of chytrid fungi.</title>
        <authorList>
            <person name="Stajich J.E."/>
            <person name="Amses K."/>
            <person name="Simmons R."/>
            <person name="Seto K."/>
            <person name="Myers J."/>
            <person name="Bonds A."/>
            <person name="Quandt C.A."/>
            <person name="Barry K."/>
            <person name="Liu P."/>
            <person name="Grigoriev I."/>
            <person name="Longcore J.E."/>
            <person name="James T.Y."/>
        </authorList>
    </citation>
    <scope>NUCLEOTIDE SEQUENCE</scope>
    <source>
        <strain evidence="3">JEL0318</strain>
    </source>
</reference>
<keyword evidence="4" id="KW-1185">Reference proteome</keyword>
<dbReference type="EMBL" id="JADGJD010000279">
    <property type="protein sequence ID" value="KAJ3052629.1"/>
    <property type="molecule type" value="Genomic_DNA"/>
</dbReference>
<accession>A0AAD5SEM5</accession>